<dbReference type="InterPro" id="IPR025293">
    <property type="entry name" value="YfiR/HmsC-like"/>
</dbReference>
<dbReference type="KEGG" id="scor:J3U87_32080"/>
<sequence>MNGVPPPPGTRPRPSTVREGMGWWRWTLRVGLFCLLVAMVHLVAQTGAGEPITDAEIKATLLFKFVPFVRWPKTTLGDEEPFVFCILGEDPFGEVIDHYQGRIVKGRALEIRRVASLAELEGCDMLFISASEIEKLDTIFTRLERRPILTVSDQAGLGERGVMINFFEADETIRFEINPKASRKAGLKIGSQLLRLAKVIDGT</sequence>
<dbReference type="EMBL" id="CP071793">
    <property type="protein sequence ID" value="QTD50248.1"/>
    <property type="molecule type" value="Genomic_DNA"/>
</dbReference>
<reference evidence="1" key="1">
    <citation type="submission" date="2021-03" db="EMBL/GenBank/DDBJ databases">
        <title>Acanthopleuribacteraceae sp. M133.</title>
        <authorList>
            <person name="Wang G."/>
        </authorList>
    </citation>
    <scope>NUCLEOTIDE SEQUENCE</scope>
    <source>
        <strain evidence="1">M133</strain>
    </source>
</reference>
<accession>A0A8A4TMV5</accession>
<evidence type="ECO:0000313" key="1">
    <source>
        <dbReference type="EMBL" id="QTD50248.1"/>
    </source>
</evidence>
<organism evidence="1 2">
    <name type="scientific">Sulfidibacter corallicola</name>
    <dbReference type="NCBI Taxonomy" id="2818388"/>
    <lineage>
        <taxon>Bacteria</taxon>
        <taxon>Pseudomonadati</taxon>
        <taxon>Acidobacteriota</taxon>
        <taxon>Holophagae</taxon>
        <taxon>Acanthopleuribacterales</taxon>
        <taxon>Acanthopleuribacteraceae</taxon>
        <taxon>Sulfidibacter</taxon>
    </lineage>
</organism>
<dbReference type="Pfam" id="PF13689">
    <property type="entry name" value="DUF4154"/>
    <property type="match status" value="1"/>
</dbReference>
<dbReference type="RefSeq" id="WP_237379877.1">
    <property type="nucleotide sequence ID" value="NZ_CP071793.1"/>
</dbReference>
<gene>
    <name evidence="1" type="ORF">J3U87_32080</name>
</gene>
<protein>
    <submittedName>
        <fullName evidence="1">YfiR family protein</fullName>
    </submittedName>
</protein>
<dbReference type="AlphaFoldDB" id="A0A8A4TMV5"/>
<name>A0A8A4TMV5_SULCO</name>
<dbReference type="Proteomes" id="UP000663929">
    <property type="component" value="Chromosome"/>
</dbReference>
<evidence type="ECO:0000313" key="2">
    <source>
        <dbReference type="Proteomes" id="UP000663929"/>
    </source>
</evidence>
<proteinExistence type="predicted"/>
<keyword evidence="2" id="KW-1185">Reference proteome</keyword>